<dbReference type="GeneID" id="64691562"/>
<dbReference type="Proteomes" id="UP000823399">
    <property type="component" value="Unassembled WGS sequence"/>
</dbReference>
<reference evidence="1" key="1">
    <citation type="journal article" date="2020" name="New Phytol.">
        <title>Comparative genomics reveals dynamic genome evolution in host specialist ectomycorrhizal fungi.</title>
        <authorList>
            <person name="Lofgren L.A."/>
            <person name="Nguyen N.H."/>
            <person name="Vilgalys R."/>
            <person name="Ruytinx J."/>
            <person name="Liao H.L."/>
            <person name="Branco S."/>
            <person name="Kuo A."/>
            <person name="LaButti K."/>
            <person name="Lipzen A."/>
            <person name="Andreopoulos W."/>
            <person name="Pangilinan J."/>
            <person name="Riley R."/>
            <person name="Hundley H."/>
            <person name="Na H."/>
            <person name="Barry K."/>
            <person name="Grigoriev I.V."/>
            <person name="Stajich J.E."/>
            <person name="Kennedy P.G."/>
        </authorList>
    </citation>
    <scope>NUCLEOTIDE SEQUENCE</scope>
    <source>
        <strain evidence="1">FC423</strain>
    </source>
</reference>
<dbReference type="EMBL" id="JABBWM010000006">
    <property type="protein sequence ID" value="KAG2116418.1"/>
    <property type="molecule type" value="Genomic_DNA"/>
</dbReference>
<dbReference type="RefSeq" id="XP_041297517.1">
    <property type="nucleotide sequence ID" value="XM_041429303.1"/>
</dbReference>
<proteinExistence type="predicted"/>
<sequence>MHPFQHRGPIHKRGVLTKVFVLDDLGALHSEVQWTWGRKWGIIRITSTLSRYAPFSGALMSSYYMGHPRLSARSFRTENAFLQPRRTCCSDSVSACSKGLCTSNSDCCKGMECRDANGDGVMICVWD</sequence>
<dbReference type="OrthoDB" id="2622351at2759"/>
<accession>A0A9P7FH19</accession>
<evidence type="ECO:0000313" key="2">
    <source>
        <dbReference type="Proteomes" id="UP000823399"/>
    </source>
</evidence>
<gene>
    <name evidence="1" type="ORF">F5147DRAFT_344232</name>
</gene>
<protein>
    <submittedName>
        <fullName evidence="1">Uncharacterized protein</fullName>
    </submittedName>
</protein>
<organism evidence="1 2">
    <name type="scientific">Suillus discolor</name>
    <dbReference type="NCBI Taxonomy" id="1912936"/>
    <lineage>
        <taxon>Eukaryota</taxon>
        <taxon>Fungi</taxon>
        <taxon>Dikarya</taxon>
        <taxon>Basidiomycota</taxon>
        <taxon>Agaricomycotina</taxon>
        <taxon>Agaricomycetes</taxon>
        <taxon>Agaricomycetidae</taxon>
        <taxon>Boletales</taxon>
        <taxon>Suillineae</taxon>
        <taxon>Suillaceae</taxon>
        <taxon>Suillus</taxon>
    </lineage>
</organism>
<name>A0A9P7FH19_9AGAM</name>
<comment type="caution">
    <text evidence="1">The sequence shown here is derived from an EMBL/GenBank/DDBJ whole genome shotgun (WGS) entry which is preliminary data.</text>
</comment>
<dbReference type="AlphaFoldDB" id="A0A9P7FH19"/>
<keyword evidence="2" id="KW-1185">Reference proteome</keyword>
<evidence type="ECO:0000313" key="1">
    <source>
        <dbReference type="EMBL" id="KAG2116418.1"/>
    </source>
</evidence>